<comment type="caution">
    <text evidence="4">The sequence shown here is derived from an EMBL/GenBank/DDBJ whole genome shotgun (WGS) entry which is preliminary data.</text>
</comment>
<dbReference type="Gene3D" id="3.40.50.1700">
    <property type="entry name" value="Glycoside hydrolase family 3 C-terminal domain"/>
    <property type="match status" value="1"/>
</dbReference>
<dbReference type="Gene3D" id="2.60.120.380">
    <property type="match status" value="1"/>
</dbReference>
<dbReference type="EMBL" id="BOON01000033">
    <property type="protein sequence ID" value="GII24012.1"/>
    <property type="molecule type" value="Genomic_DNA"/>
</dbReference>
<name>A0A8J3TF65_9ACTN</name>
<dbReference type="InterPro" id="IPR026891">
    <property type="entry name" value="Fn3-like"/>
</dbReference>
<evidence type="ECO:0000259" key="3">
    <source>
        <dbReference type="SMART" id="SM01217"/>
    </source>
</evidence>
<keyword evidence="2" id="KW-0378">Hydrolase</keyword>
<dbReference type="InterPro" id="IPR050288">
    <property type="entry name" value="Cellulose_deg_GH3"/>
</dbReference>
<dbReference type="PANTHER" id="PTHR42715:SF10">
    <property type="entry name" value="BETA-GLUCOSIDASE"/>
    <property type="match status" value="1"/>
</dbReference>
<dbReference type="Proteomes" id="UP000599074">
    <property type="component" value="Unassembled WGS sequence"/>
</dbReference>
<evidence type="ECO:0000313" key="5">
    <source>
        <dbReference type="Proteomes" id="UP000599074"/>
    </source>
</evidence>
<proteinExistence type="inferred from homology"/>
<gene>
    <name evidence="4" type="ORF">Pme01_36090</name>
</gene>
<dbReference type="AlphaFoldDB" id="A0A8J3TF65"/>
<sequence length="831" mass="86802">MPGSGASNGRRRFRAGALAMTLGAGLVAGAPATTASSAASAHPPGTKPGISVDALLAAMTLDEKLTFVHGDRDPQSLGQAGYIPGVARLGIPPLRLTDGPAGVRVTHPSTAMPAPVALASAFDETLARRYGEVIGRDGRALGQDVLLSPMVNTIRVPYAGRNFETFSEDPLVSARTVAQEVRGIQSQGLIATVKHYAENNQEADRMAVDVRVDEQTMREIELAGFEAAVKAGAGAVMCSYNKVNGDPGCGSAPLLNGVLKGDWRFGGWVMSDWGATHSTDAIRKGLDQEMPGGTYLGPALRAAILAGTIPQSALDAAVRRILVQMKAFGLLACASPGGPVTGCRLAPRPSFDGAADDRVAQAVAEDGSVLLRNTGNALPLRGAAARDIALIGTPAKYPVIGGGGSSQVTPTRVTTPLDEITKRAGRDATVTYTPGIDTIGVLVPASALSGGPIDLTGDAALPNGQSFVTTRTLTVDTTGDYLIDLQAAQGIAALTVDGTQVASGFALSSELTHFRAIVHLTAGTHSVGINVTGIPSFLTGPLQARLTWVTPQAAQAALDAAVAGARTARTAVVFAYDEGTEGADRTSLALPYHQDRLIEAVAAANPNVVVVLNTGSAVTMPWLSRVRGVLEMYYPGQMGGLATARLLFGDVNPGGKLTQTFPLDDAHTMVTGNPARYPGVNHVEQYDEGVDVGYRWYEAQGQQTLFGFGYGLSYTTFGYSKLRVARGHHGLTVRFTLTNTGNRAGDEVAQVYLGPSPDVHGAQQPVKALAGYEKVHLAPGESRTVEISIDERQLQYWDSTAHRWALGTGSRAVWVGASSRTLPLRTNVTLH</sequence>
<dbReference type="PANTHER" id="PTHR42715">
    <property type="entry name" value="BETA-GLUCOSIDASE"/>
    <property type="match status" value="1"/>
</dbReference>
<dbReference type="SUPFAM" id="SSF51445">
    <property type="entry name" value="(Trans)glycosidases"/>
    <property type="match status" value="1"/>
</dbReference>
<accession>A0A8J3TF65</accession>
<keyword evidence="5" id="KW-1185">Reference proteome</keyword>
<dbReference type="PRINTS" id="PR00133">
    <property type="entry name" value="GLHYDRLASE3"/>
</dbReference>
<organism evidence="4 5">
    <name type="scientific">Planosporangium mesophilum</name>
    <dbReference type="NCBI Taxonomy" id="689768"/>
    <lineage>
        <taxon>Bacteria</taxon>
        <taxon>Bacillati</taxon>
        <taxon>Actinomycetota</taxon>
        <taxon>Actinomycetes</taxon>
        <taxon>Micromonosporales</taxon>
        <taxon>Micromonosporaceae</taxon>
        <taxon>Planosporangium</taxon>
    </lineage>
</organism>
<dbReference type="Pfam" id="PF01915">
    <property type="entry name" value="Glyco_hydro_3_C"/>
    <property type="match status" value="1"/>
</dbReference>
<dbReference type="Pfam" id="PF00933">
    <property type="entry name" value="Glyco_hydro_3"/>
    <property type="match status" value="1"/>
</dbReference>
<dbReference type="InterPro" id="IPR017853">
    <property type="entry name" value="GH"/>
</dbReference>
<evidence type="ECO:0000256" key="2">
    <source>
        <dbReference type="ARBA" id="ARBA00022801"/>
    </source>
</evidence>
<reference evidence="4" key="1">
    <citation type="submission" date="2021-01" db="EMBL/GenBank/DDBJ databases">
        <title>Whole genome shotgun sequence of Planosporangium mesophilum NBRC 109066.</title>
        <authorList>
            <person name="Komaki H."/>
            <person name="Tamura T."/>
        </authorList>
    </citation>
    <scope>NUCLEOTIDE SEQUENCE</scope>
    <source>
        <strain evidence="4">NBRC 109066</strain>
    </source>
</reference>
<dbReference type="GO" id="GO:0005975">
    <property type="term" value="P:carbohydrate metabolic process"/>
    <property type="evidence" value="ECO:0007669"/>
    <property type="project" value="InterPro"/>
</dbReference>
<dbReference type="InterPro" id="IPR013783">
    <property type="entry name" value="Ig-like_fold"/>
</dbReference>
<evidence type="ECO:0000256" key="1">
    <source>
        <dbReference type="ARBA" id="ARBA00005336"/>
    </source>
</evidence>
<dbReference type="GO" id="GO:0004553">
    <property type="term" value="F:hydrolase activity, hydrolyzing O-glycosyl compounds"/>
    <property type="evidence" value="ECO:0007669"/>
    <property type="project" value="InterPro"/>
</dbReference>
<protein>
    <recommendedName>
        <fullName evidence="3">Fibronectin type III-like domain-containing protein</fullName>
    </recommendedName>
</protein>
<dbReference type="InterPro" id="IPR036881">
    <property type="entry name" value="Glyco_hydro_3_C_sf"/>
</dbReference>
<dbReference type="InterPro" id="IPR006311">
    <property type="entry name" value="TAT_signal"/>
</dbReference>
<dbReference type="InterPro" id="IPR036962">
    <property type="entry name" value="Glyco_hydro_3_N_sf"/>
</dbReference>
<evidence type="ECO:0000313" key="4">
    <source>
        <dbReference type="EMBL" id="GII24012.1"/>
    </source>
</evidence>
<dbReference type="Pfam" id="PF14310">
    <property type="entry name" value="Fn3-like"/>
    <property type="match status" value="1"/>
</dbReference>
<dbReference type="SUPFAM" id="SSF52279">
    <property type="entry name" value="Beta-D-glucan exohydrolase, C-terminal domain"/>
    <property type="match status" value="1"/>
</dbReference>
<dbReference type="InterPro" id="IPR001764">
    <property type="entry name" value="Glyco_hydro_3_N"/>
</dbReference>
<dbReference type="PROSITE" id="PS51318">
    <property type="entry name" value="TAT"/>
    <property type="match status" value="1"/>
</dbReference>
<feature type="domain" description="Fibronectin type III-like" evidence="3">
    <location>
        <begin position="747"/>
        <end position="819"/>
    </location>
</feature>
<dbReference type="Gene3D" id="2.60.40.10">
    <property type="entry name" value="Immunoglobulins"/>
    <property type="match status" value="1"/>
</dbReference>
<comment type="similarity">
    <text evidence="1">Belongs to the glycosyl hydrolase 3 family.</text>
</comment>
<dbReference type="Gene3D" id="3.20.20.300">
    <property type="entry name" value="Glycoside hydrolase, family 3, N-terminal domain"/>
    <property type="match status" value="1"/>
</dbReference>
<dbReference type="InterPro" id="IPR002772">
    <property type="entry name" value="Glyco_hydro_3_C"/>
</dbReference>
<dbReference type="SMART" id="SM01217">
    <property type="entry name" value="Fn3_like"/>
    <property type="match status" value="1"/>
</dbReference>